<organism evidence="2">
    <name type="scientific">Leptospira ellisii</name>
    <dbReference type="NCBI Taxonomy" id="2023197"/>
    <lineage>
        <taxon>Bacteria</taxon>
        <taxon>Pseudomonadati</taxon>
        <taxon>Spirochaetota</taxon>
        <taxon>Spirochaetia</taxon>
        <taxon>Leptospirales</taxon>
        <taxon>Leptospiraceae</taxon>
        <taxon>Leptospira</taxon>
    </lineage>
</organism>
<gene>
    <name evidence="1" type="ORF">CH379_007810</name>
    <name evidence="2" type="ORF">CH379_17640</name>
</gene>
<dbReference type="RefSeq" id="WP_100745566.1">
    <property type="nucleotide sequence ID" value="NZ_NPEF02000008.1"/>
</dbReference>
<name>A0A2N0B4Y8_9LEPT</name>
<accession>A0A2N0B4Y8</accession>
<evidence type="ECO:0000313" key="1">
    <source>
        <dbReference type="EMBL" id="MDV6235529.1"/>
    </source>
</evidence>
<sequence>MSAFISFCSSTQKVYLLSYGDWEGRKVPEVGSLTAAGEFKFGEDCGLKHSLSKAFANALENSGYDTILDAEVVHSTGVLVPFNCVSVRGLAVHSERIRKGENK</sequence>
<evidence type="ECO:0000313" key="3">
    <source>
        <dbReference type="Proteomes" id="UP000232122"/>
    </source>
</evidence>
<dbReference type="Proteomes" id="UP000232122">
    <property type="component" value="Unassembled WGS sequence"/>
</dbReference>
<dbReference type="EMBL" id="NPEF02000008">
    <property type="protein sequence ID" value="MDV6235529.1"/>
    <property type="molecule type" value="Genomic_DNA"/>
</dbReference>
<comment type="caution">
    <text evidence="2">The sequence shown here is derived from an EMBL/GenBank/DDBJ whole genome shotgun (WGS) entry which is preliminary data.</text>
</comment>
<reference evidence="1" key="3">
    <citation type="submission" date="2023-10" db="EMBL/GenBank/DDBJ databases">
        <authorList>
            <person name="Picardeau M."/>
            <person name="Thibeaux R."/>
        </authorList>
    </citation>
    <scope>NUCLEOTIDE SEQUENCE</scope>
    <source>
        <strain evidence="1">ATI7-C-A5</strain>
    </source>
</reference>
<proteinExistence type="predicted"/>
<keyword evidence="3" id="KW-1185">Reference proteome</keyword>
<accession>A0A2N0BQ09</accession>
<dbReference type="AlphaFoldDB" id="A0A2N0B4Y8"/>
<evidence type="ECO:0000313" key="2">
    <source>
        <dbReference type="EMBL" id="PJZ91622.1"/>
    </source>
</evidence>
<reference evidence="2" key="1">
    <citation type="submission" date="2017-07" db="EMBL/GenBank/DDBJ databases">
        <title>Leptospira spp. isolated from tropical soils.</title>
        <authorList>
            <person name="Thibeaux R."/>
            <person name="Iraola G."/>
            <person name="Ferres I."/>
            <person name="Bierque E."/>
            <person name="Girault D."/>
            <person name="Soupe-Gilbert M.-E."/>
            <person name="Picardeau M."/>
            <person name="Goarant C."/>
        </authorList>
    </citation>
    <scope>NUCLEOTIDE SEQUENCE [LARGE SCALE GENOMIC DNA]</scope>
    <source>
        <strain evidence="2">ATI7-C-A5</strain>
    </source>
</reference>
<dbReference type="EMBL" id="NPEF01000243">
    <property type="protein sequence ID" value="PJZ91622.1"/>
    <property type="molecule type" value="Genomic_DNA"/>
</dbReference>
<protein>
    <submittedName>
        <fullName evidence="2">Uncharacterized protein</fullName>
    </submittedName>
</protein>
<dbReference type="OrthoDB" id="334335at2"/>
<reference evidence="1 3" key="2">
    <citation type="journal article" date="2018" name="Microb. Genom.">
        <title>Deciphering the unexplored Leptospira diversity from soils uncovers genomic evolution to virulence.</title>
        <authorList>
            <person name="Thibeaux R."/>
            <person name="Iraola G."/>
            <person name="Ferres I."/>
            <person name="Bierque E."/>
            <person name="Girault D."/>
            <person name="Soupe-Gilbert M.E."/>
            <person name="Picardeau M."/>
            <person name="Goarant C."/>
        </authorList>
    </citation>
    <scope>NUCLEOTIDE SEQUENCE [LARGE SCALE GENOMIC DNA]</scope>
    <source>
        <strain evidence="1 3">ATI7-C-A5</strain>
    </source>
</reference>